<dbReference type="PANTHER" id="PTHR47926:SF347">
    <property type="entry name" value="PENTATRICOPEPTIDE REPEAT-CONTAINING PROTEIN"/>
    <property type="match status" value="1"/>
</dbReference>
<organism evidence="3 4">
    <name type="scientific">Quillaja saponaria</name>
    <name type="common">Soap bark tree</name>
    <dbReference type="NCBI Taxonomy" id="32244"/>
    <lineage>
        <taxon>Eukaryota</taxon>
        <taxon>Viridiplantae</taxon>
        <taxon>Streptophyta</taxon>
        <taxon>Embryophyta</taxon>
        <taxon>Tracheophyta</taxon>
        <taxon>Spermatophyta</taxon>
        <taxon>Magnoliopsida</taxon>
        <taxon>eudicotyledons</taxon>
        <taxon>Gunneridae</taxon>
        <taxon>Pentapetalae</taxon>
        <taxon>rosids</taxon>
        <taxon>fabids</taxon>
        <taxon>Fabales</taxon>
        <taxon>Quillajaceae</taxon>
        <taxon>Quillaja</taxon>
    </lineage>
</organism>
<dbReference type="PANTHER" id="PTHR47926">
    <property type="entry name" value="PENTATRICOPEPTIDE REPEAT-CONTAINING PROTEIN"/>
    <property type="match status" value="1"/>
</dbReference>
<evidence type="ECO:0000256" key="1">
    <source>
        <dbReference type="ARBA" id="ARBA00022737"/>
    </source>
</evidence>
<dbReference type="Pfam" id="PF01535">
    <property type="entry name" value="PPR"/>
    <property type="match status" value="2"/>
</dbReference>
<dbReference type="Gene3D" id="1.25.40.10">
    <property type="entry name" value="Tetratricopeptide repeat domain"/>
    <property type="match status" value="3"/>
</dbReference>
<dbReference type="EMBL" id="JARAOO010000005">
    <property type="protein sequence ID" value="KAJ7967043.1"/>
    <property type="molecule type" value="Genomic_DNA"/>
</dbReference>
<dbReference type="InterPro" id="IPR011990">
    <property type="entry name" value="TPR-like_helical_dom_sf"/>
</dbReference>
<evidence type="ECO:0000256" key="2">
    <source>
        <dbReference type="PROSITE-ProRule" id="PRU00708"/>
    </source>
</evidence>
<dbReference type="InterPro" id="IPR046960">
    <property type="entry name" value="PPR_At4g14850-like_plant"/>
</dbReference>
<evidence type="ECO:0000313" key="3">
    <source>
        <dbReference type="EMBL" id="KAJ7967043.1"/>
    </source>
</evidence>
<comment type="caution">
    <text evidence="3">The sequence shown here is derived from an EMBL/GenBank/DDBJ whole genome shotgun (WGS) entry which is preliminary data.</text>
</comment>
<evidence type="ECO:0000313" key="4">
    <source>
        <dbReference type="Proteomes" id="UP001163823"/>
    </source>
</evidence>
<dbReference type="GO" id="GO:0003723">
    <property type="term" value="F:RNA binding"/>
    <property type="evidence" value="ECO:0007669"/>
    <property type="project" value="InterPro"/>
</dbReference>
<sequence length="446" mass="48723">MERHGILPDVVTYSILVKGLSDADMSSVGVVANSVTYNALINEYCKQGNMEKALEVCSQMTDRKIEPNLITFSTLVDGFCKAGNLKVAMGLFTEMILKDFGPDVVAYTALIDGHCKDGNNQEALRLHDEMPEIGLTPNVLTVSCLIDGLLKDGRISAALKLFYSKTGAGYSGVKADELDHTNCTPNIVIQMQMDNVEPDQVTVTVALSACADIGALEKGEWIHAYVRRKQGLNMDLCLKNALINMYAKCGDIITAKRLFDSIRTKDVTTWTSMIAGHALHGQAEEALKLFYEMKDLKQNPGVNKGNNISSSSPVLPNDVTFVGVQMACSHAGAGCPKDAYDFILDMPMLPNAIMWRTLLGVCSLHSNVELAAKVRSKLLELDPNHVGDSVAMSNVYAAKGMWCMKTIVRNQIKLLRVPGCSSIEVGSEVSEFVRADDNHPFKTEIY</sequence>
<dbReference type="NCBIfam" id="TIGR00756">
    <property type="entry name" value="PPR"/>
    <property type="match status" value="4"/>
</dbReference>
<dbReference type="Pfam" id="PF13041">
    <property type="entry name" value="PPR_2"/>
    <property type="match status" value="2"/>
</dbReference>
<name>A0AAD7LZC0_QUISA</name>
<keyword evidence="1" id="KW-0677">Repeat</keyword>
<dbReference type="InterPro" id="IPR046848">
    <property type="entry name" value="E_motif"/>
</dbReference>
<proteinExistence type="predicted"/>
<dbReference type="GO" id="GO:0009451">
    <property type="term" value="P:RNA modification"/>
    <property type="evidence" value="ECO:0007669"/>
    <property type="project" value="InterPro"/>
</dbReference>
<protein>
    <submittedName>
        <fullName evidence="3">Pentatricopeptide repeat</fullName>
    </submittedName>
</protein>
<keyword evidence="4" id="KW-1185">Reference proteome</keyword>
<dbReference type="AlphaFoldDB" id="A0AAD7LZC0"/>
<dbReference type="Pfam" id="PF20431">
    <property type="entry name" value="E_motif"/>
    <property type="match status" value="1"/>
</dbReference>
<feature type="repeat" description="PPR" evidence="2">
    <location>
        <begin position="68"/>
        <end position="102"/>
    </location>
</feature>
<dbReference type="KEGG" id="qsa:O6P43_011357"/>
<feature type="repeat" description="PPR" evidence="2">
    <location>
        <begin position="33"/>
        <end position="67"/>
    </location>
</feature>
<dbReference type="PROSITE" id="PS51375">
    <property type="entry name" value="PPR"/>
    <property type="match status" value="4"/>
</dbReference>
<reference evidence="3" key="1">
    <citation type="journal article" date="2023" name="Science">
        <title>Elucidation of the pathway for biosynthesis of saponin adjuvants from the soapbark tree.</title>
        <authorList>
            <person name="Reed J."/>
            <person name="Orme A."/>
            <person name="El-Demerdash A."/>
            <person name="Owen C."/>
            <person name="Martin L.B.B."/>
            <person name="Misra R.C."/>
            <person name="Kikuchi S."/>
            <person name="Rejzek M."/>
            <person name="Martin A.C."/>
            <person name="Harkess A."/>
            <person name="Leebens-Mack J."/>
            <person name="Louveau T."/>
            <person name="Stephenson M.J."/>
            <person name="Osbourn A."/>
        </authorList>
    </citation>
    <scope>NUCLEOTIDE SEQUENCE</scope>
    <source>
        <strain evidence="3">S10</strain>
    </source>
</reference>
<accession>A0AAD7LZC0</accession>
<feature type="repeat" description="PPR" evidence="2">
    <location>
        <begin position="103"/>
        <end position="137"/>
    </location>
</feature>
<gene>
    <name evidence="3" type="ORF">O6P43_011357</name>
</gene>
<dbReference type="Proteomes" id="UP001163823">
    <property type="component" value="Chromosome 5"/>
</dbReference>
<dbReference type="InterPro" id="IPR002885">
    <property type="entry name" value="PPR_rpt"/>
</dbReference>
<feature type="repeat" description="PPR" evidence="2">
    <location>
        <begin position="266"/>
        <end position="300"/>
    </location>
</feature>